<dbReference type="AlphaFoldDB" id="A0A7L4YRT8"/>
<dbReference type="InterPro" id="IPR029069">
    <property type="entry name" value="HotDog_dom_sf"/>
</dbReference>
<dbReference type="OrthoDB" id="9797938at2"/>
<dbReference type="PANTHER" id="PTHR43664">
    <property type="entry name" value="MONOAMINE OXIDASE-RELATED"/>
    <property type="match status" value="1"/>
</dbReference>
<proteinExistence type="inferred from homology"/>
<name>A0A7L4YRT8_9ACTN</name>
<dbReference type="InterPro" id="IPR002539">
    <property type="entry name" value="MaoC-like_dom"/>
</dbReference>
<sequence>MTTPQRPLSATLEEPQLWFEDFEVGQVFELGEIIAEHDEIVDFARRFDPQWYHVDEDAAKASNWGGLIASGWWTGSSMMRVYVDSFLSKTAPDASPGMDNVRWHRAVYAGDRLDVRLTVTDKKDSSRGPHLGTLYLHWEALRGDEVVMSFSGRGWFYKRPADQN</sequence>
<dbReference type="Pfam" id="PF01575">
    <property type="entry name" value="MaoC_dehydratas"/>
    <property type="match status" value="1"/>
</dbReference>
<protein>
    <submittedName>
        <fullName evidence="3">Dehydratase</fullName>
    </submittedName>
</protein>
<keyword evidence="4" id="KW-1185">Reference proteome</keyword>
<evidence type="ECO:0000256" key="1">
    <source>
        <dbReference type="ARBA" id="ARBA00005254"/>
    </source>
</evidence>
<dbReference type="Proteomes" id="UP000463857">
    <property type="component" value="Chromosome"/>
</dbReference>
<dbReference type="InterPro" id="IPR052342">
    <property type="entry name" value="MCH/BMMD"/>
</dbReference>
<feature type="domain" description="MaoC-like" evidence="2">
    <location>
        <begin position="33"/>
        <end position="127"/>
    </location>
</feature>
<dbReference type="EMBL" id="CP047156">
    <property type="protein sequence ID" value="QHC01519.1"/>
    <property type="molecule type" value="Genomic_DNA"/>
</dbReference>
<dbReference type="RefSeq" id="WP_159546654.1">
    <property type="nucleotide sequence ID" value="NZ_CP047156.1"/>
</dbReference>
<dbReference type="Gene3D" id="3.10.129.10">
    <property type="entry name" value="Hotdog Thioesterase"/>
    <property type="match status" value="1"/>
</dbReference>
<evidence type="ECO:0000259" key="2">
    <source>
        <dbReference type="Pfam" id="PF01575"/>
    </source>
</evidence>
<dbReference type="SUPFAM" id="SSF54637">
    <property type="entry name" value="Thioesterase/thiol ester dehydrase-isomerase"/>
    <property type="match status" value="1"/>
</dbReference>
<evidence type="ECO:0000313" key="3">
    <source>
        <dbReference type="EMBL" id="QHC01519.1"/>
    </source>
</evidence>
<organism evidence="3 4">
    <name type="scientific">Epidermidibacterium keratini</name>
    <dbReference type="NCBI Taxonomy" id="1891644"/>
    <lineage>
        <taxon>Bacteria</taxon>
        <taxon>Bacillati</taxon>
        <taxon>Actinomycetota</taxon>
        <taxon>Actinomycetes</taxon>
        <taxon>Sporichthyales</taxon>
        <taxon>Sporichthyaceae</taxon>
        <taxon>Epidermidibacterium</taxon>
    </lineage>
</organism>
<accession>A0A7L4YRT8</accession>
<dbReference type="PANTHER" id="PTHR43664:SF1">
    <property type="entry name" value="BETA-METHYLMALYL-COA DEHYDRATASE"/>
    <property type="match status" value="1"/>
</dbReference>
<reference evidence="3 4" key="1">
    <citation type="journal article" date="2018" name="Int. J. Syst. Evol. Microbiol.">
        <title>Epidermidibacterium keratini gen. nov., sp. nov., a member of the family Sporichthyaceae, isolated from keratin epidermis.</title>
        <authorList>
            <person name="Lee D.G."/>
            <person name="Trujillo M.E."/>
            <person name="Kang S."/>
            <person name="Nam J.J."/>
            <person name="Kim Y.J."/>
        </authorList>
    </citation>
    <scope>NUCLEOTIDE SEQUENCE [LARGE SCALE GENOMIC DNA]</scope>
    <source>
        <strain evidence="3 4">EPI-7</strain>
    </source>
</reference>
<evidence type="ECO:0000313" key="4">
    <source>
        <dbReference type="Proteomes" id="UP000463857"/>
    </source>
</evidence>
<gene>
    <name evidence="3" type="ORF">EK0264_15300</name>
</gene>
<dbReference type="InParanoid" id="A0A7L4YRT8"/>
<comment type="similarity">
    <text evidence="1">Belongs to the enoyl-CoA hydratase/isomerase family.</text>
</comment>
<dbReference type="KEGG" id="eke:EK0264_15300"/>